<gene>
    <name evidence="1" type="ORF">VIBC2010_17280</name>
</gene>
<evidence type="ECO:0000313" key="2">
    <source>
        <dbReference type="Proteomes" id="UP000002943"/>
    </source>
</evidence>
<dbReference type="EMBL" id="AEIU01000088">
    <property type="protein sequence ID" value="EFP95725.1"/>
    <property type="molecule type" value="Genomic_DNA"/>
</dbReference>
<reference evidence="1 2" key="1">
    <citation type="journal article" date="2012" name="Int. J. Syst. Evol. Microbiol.">
        <title>Vibrio caribbeanicus sp. nov., isolated from the marine sponge Scleritoderma cyanea.</title>
        <authorList>
            <person name="Hoffmann M."/>
            <person name="Monday S.R."/>
            <person name="Allard M.W."/>
            <person name="Strain E.A."/>
            <person name="Whittaker P."/>
            <person name="Naum M."/>
            <person name="McCarthy P.J."/>
            <person name="Lopez J.V."/>
            <person name="Fischer M."/>
            <person name="Brown E.W."/>
        </authorList>
    </citation>
    <scope>NUCLEOTIDE SEQUENCE [LARGE SCALE GENOMIC DNA]</scope>
    <source>
        <strain evidence="1 2">ATCC BAA-2122</strain>
    </source>
</reference>
<dbReference type="STRING" id="796620.VIBC2010_17280"/>
<sequence length="119" mass="14051">MLKFRFIIMNTINRYFGTDCKLSIYINQIKTHFHSIATKRLSYFFCYKIQLKDSDKFKLSDKRIHKINIQNQTIDIAISGIPVPVTVSKTSLLNPSVRRKLKINRNNFLAICHKMELKE</sequence>
<proteinExistence type="predicted"/>
<dbReference type="AlphaFoldDB" id="E3BMI0"/>
<accession>E3BMI0</accession>
<comment type="caution">
    <text evidence="1">The sequence shown here is derived from an EMBL/GenBank/DDBJ whole genome shotgun (WGS) entry which is preliminary data.</text>
</comment>
<dbReference type="Proteomes" id="UP000002943">
    <property type="component" value="Unassembled WGS sequence"/>
</dbReference>
<protein>
    <submittedName>
        <fullName evidence="1">Uncharacterized protein</fullName>
    </submittedName>
</protein>
<organism evidence="1 2">
    <name type="scientific">Vibrio caribbeanicus ATCC BAA-2122</name>
    <dbReference type="NCBI Taxonomy" id="796620"/>
    <lineage>
        <taxon>Bacteria</taxon>
        <taxon>Pseudomonadati</taxon>
        <taxon>Pseudomonadota</taxon>
        <taxon>Gammaproteobacteria</taxon>
        <taxon>Vibrionales</taxon>
        <taxon>Vibrionaceae</taxon>
        <taxon>Vibrio</taxon>
    </lineage>
</organism>
<keyword evidence="2" id="KW-1185">Reference proteome</keyword>
<evidence type="ECO:0000313" key="1">
    <source>
        <dbReference type="EMBL" id="EFP95725.1"/>
    </source>
</evidence>
<name>E3BMI0_9VIBR</name>